<sequence length="172" mass="17855">MKDPAEGQSSEPHRDPLTGAVTEAALLRFLEAVLGMAEPSGPQIGMLCLGIDGLDALEAFHGPAVRDAVLLGIGDRMHERVRVQDLVGRIDDGFGICLAEIFPAQAVGAAERLLRAVRRQPVPTSVGALPLTCSVGLVLSRGGLDSASALMARARGLRDTARQAGGNALLTA</sequence>
<organism evidence="2 3">
    <name type="scientific">Paeniroseomonas aquatica</name>
    <dbReference type="NCBI Taxonomy" id="373043"/>
    <lineage>
        <taxon>Bacteria</taxon>
        <taxon>Pseudomonadati</taxon>
        <taxon>Pseudomonadota</taxon>
        <taxon>Alphaproteobacteria</taxon>
        <taxon>Acetobacterales</taxon>
        <taxon>Acetobacteraceae</taxon>
        <taxon>Paeniroseomonas</taxon>
    </lineage>
</organism>
<dbReference type="InterPro" id="IPR043128">
    <property type="entry name" value="Rev_trsase/Diguanyl_cyclase"/>
</dbReference>
<keyword evidence="2" id="KW-0548">Nucleotidyltransferase</keyword>
<dbReference type="NCBIfam" id="TIGR00254">
    <property type="entry name" value="GGDEF"/>
    <property type="match status" value="1"/>
</dbReference>
<dbReference type="PANTHER" id="PTHR33121:SF79">
    <property type="entry name" value="CYCLIC DI-GMP PHOSPHODIESTERASE PDED-RELATED"/>
    <property type="match status" value="1"/>
</dbReference>
<dbReference type="Proteomes" id="UP001529369">
    <property type="component" value="Unassembled WGS sequence"/>
</dbReference>
<evidence type="ECO:0000259" key="1">
    <source>
        <dbReference type="PROSITE" id="PS50887"/>
    </source>
</evidence>
<dbReference type="GO" id="GO:0052621">
    <property type="term" value="F:diguanylate cyclase activity"/>
    <property type="evidence" value="ECO:0007669"/>
    <property type="project" value="UniProtKB-EC"/>
</dbReference>
<dbReference type="PANTHER" id="PTHR33121">
    <property type="entry name" value="CYCLIC DI-GMP PHOSPHODIESTERASE PDEF"/>
    <property type="match status" value="1"/>
</dbReference>
<dbReference type="InterPro" id="IPR050706">
    <property type="entry name" value="Cyclic-di-GMP_PDE-like"/>
</dbReference>
<evidence type="ECO:0000313" key="2">
    <source>
        <dbReference type="EMBL" id="MDN3565367.1"/>
    </source>
</evidence>
<dbReference type="InterPro" id="IPR029787">
    <property type="entry name" value="Nucleotide_cyclase"/>
</dbReference>
<comment type="caution">
    <text evidence="2">The sequence shown here is derived from an EMBL/GenBank/DDBJ whole genome shotgun (WGS) entry which is preliminary data.</text>
</comment>
<reference evidence="3" key="1">
    <citation type="journal article" date="2019" name="Int. J. Syst. Evol. Microbiol.">
        <title>The Global Catalogue of Microorganisms (GCM) 10K type strain sequencing project: providing services to taxonomists for standard genome sequencing and annotation.</title>
        <authorList>
            <consortium name="The Broad Institute Genomics Platform"/>
            <consortium name="The Broad Institute Genome Sequencing Center for Infectious Disease"/>
            <person name="Wu L."/>
            <person name="Ma J."/>
        </authorList>
    </citation>
    <scope>NUCLEOTIDE SEQUENCE [LARGE SCALE GENOMIC DNA]</scope>
    <source>
        <strain evidence="3">CECT 7131</strain>
    </source>
</reference>
<dbReference type="Pfam" id="PF00990">
    <property type="entry name" value="GGDEF"/>
    <property type="match status" value="1"/>
</dbReference>
<dbReference type="EMBL" id="JAUFPN010000147">
    <property type="protein sequence ID" value="MDN3565367.1"/>
    <property type="molecule type" value="Genomic_DNA"/>
</dbReference>
<proteinExistence type="predicted"/>
<protein>
    <submittedName>
        <fullName evidence="2">GGDEF domain-containing protein</fullName>
        <ecNumber evidence="2">2.7.7.65</ecNumber>
    </submittedName>
</protein>
<dbReference type="SMART" id="SM00267">
    <property type="entry name" value="GGDEF"/>
    <property type="match status" value="1"/>
</dbReference>
<dbReference type="Gene3D" id="3.30.70.270">
    <property type="match status" value="1"/>
</dbReference>
<keyword evidence="3" id="KW-1185">Reference proteome</keyword>
<feature type="domain" description="GGDEF" evidence="1">
    <location>
        <begin position="42"/>
        <end position="172"/>
    </location>
</feature>
<dbReference type="CDD" id="cd01949">
    <property type="entry name" value="GGDEF"/>
    <property type="match status" value="1"/>
</dbReference>
<dbReference type="PROSITE" id="PS50887">
    <property type="entry name" value="GGDEF"/>
    <property type="match status" value="1"/>
</dbReference>
<name>A0ABT8A6G6_9PROT</name>
<dbReference type="InterPro" id="IPR000160">
    <property type="entry name" value="GGDEF_dom"/>
</dbReference>
<accession>A0ABT8A6G6</accession>
<dbReference type="EC" id="2.7.7.65" evidence="2"/>
<gene>
    <name evidence="2" type="ORF">QWZ14_13425</name>
</gene>
<dbReference type="RefSeq" id="WP_290317194.1">
    <property type="nucleotide sequence ID" value="NZ_JAUFPN010000147.1"/>
</dbReference>
<keyword evidence="2" id="KW-0808">Transferase</keyword>
<dbReference type="SUPFAM" id="SSF55073">
    <property type="entry name" value="Nucleotide cyclase"/>
    <property type="match status" value="1"/>
</dbReference>
<evidence type="ECO:0000313" key="3">
    <source>
        <dbReference type="Proteomes" id="UP001529369"/>
    </source>
</evidence>